<dbReference type="PROSITE" id="PS00760">
    <property type="entry name" value="SPASE_I_2"/>
    <property type="match status" value="1"/>
</dbReference>
<accession>A0A5C7FCZ4</accession>
<dbReference type="GO" id="GO:0004252">
    <property type="term" value="F:serine-type endopeptidase activity"/>
    <property type="evidence" value="ECO:0007669"/>
    <property type="project" value="InterPro"/>
</dbReference>
<dbReference type="InterPro" id="IPR019758">
    <property type="entry name" value="Pept_S26A_signal_pept_1_CS"/>
</dbReference>
<evidence type="ECO:0000259" key="9">
    <source>
        <dbReference type="Pfam" id="PF10502"/>
    </source>
</evidence>
<evidence type="ECO:0000256" key="6">
    <source>
        <dbReference type="PIRSR" id="PIRSR600223-1"/>
    </source>
</evidence>
<dbReference type="Gene3D" id="2.10.109.10">
    <property type="entry name" value="Umud Fragment, subunit A"/>
    <property type="match status" value="1"/>
</dbReference>
<dbReference type="CDD" id="cd06530">
    <property type="entry name" value="S26_SPase_I"/>
    <property type="match status" value="1"/>
</dbReference>
<dbReference type="PROSITE" id="PS00761">
    <property type="entry name" value="SPASE_I_3"/>
    <property type="match status" value="1"/>
</dbReference>
<dbReference type="GO" id="GO:0006465">
    <property type="term" value="P:signal peptide processing"/>
    <property type="evidence" value="ECO:0007669"/>
    <property type="project" value="InterPro"/>
</dbReference>
<evidence type="ECO:0000256" key="5">
    <source>
        <dbReference type="ARBA" id="ARBA00022801"/>
    </source>
</evidence>
<sequence>MNNSETWHWVKLLTLALIMAFAVRHFLFTPIIVDGQSMLPTLDHEDRMLVNKFGYQMFEPERFDIIVFHAEKDKDYIKRVIGLPGDELKYINDTLYINGESYEEDYLDNFKETASILPFTKDFELSDVSEFEKIPENHLFVMGDNRQFSKDSRHIDVVSYEEIVGEANVVFWPFQGARLVE</sequence>
<dbReference type="GO" id="GO:0009003">
    <property type="term" value="F:signal peptidase activity"/>
    <property type="evidence" value="ECO:0007669"/>
    <property type="project" value="UniProtKB-EC"/>
</dbReference>
<dbReference type="EMBL" id="CP144914">
    <property type="protein sequence ID" value="WWD78643.1"/>
    <property type="molecule type" value="Genomic_DNA"/>
</dbReference>
<dbReference type="PRINTS" id="PR00727">
    <property type="entry name" value="LEADERPTASE"/>
</dbReference>
<reference evidence="10 11" key="1">
    <citation type="submission" date="2024-01" db="EMBL/GenBank/DDBJ databases">
        <title>Complete Genome Sequence of Alkalicoccus halolimnae BZ-SZ-XJ29T, a Moderately Halophilic Bacterium Isolated from a Salt Lake.</title>
        <authorList>
            <person name="Zhao B."/>
        </authorList>
    </citation>
    <scope>NUCLEOTIDE SEQUENCE [LARGE SCALE GENOMIC DNA]</scope>
    <source>
        <strain evidence="10 11">BZ-SZ-XJ29</strain>
    </source>
</reference>
<gene>
    <name evidence="10" type="primary">lepB</name>
    <name evidence="10" type="ORF">FTX54_009375</name>
</gene>
<keyword evidence="11" id="KW-1185">Reference proteome</keyword>
<comment type="catalytic activity">
    <reaction evidence="1 7">
        <text>Cleavage of hydrophobic, N-terminal signal or leader sequences from secreted and periplasmic proteins.</text>
        <dbReference type="EC" id="3.4.21.89"/>
    </reaction>
</comment>
<keyword evidence="7" id="KW-0812">Transmembrane</keyword>
<comment type="subcellular location">
    <subcellularLocation>
        <location evidence="2">Cell membrane</location>
        <topology evidence="2">Single-pass type II membrane protein</topology>
    </subcellularLocation>
    <subcellularLocation>
        <location evidence="8">Membrane</location>
        <topology evidence="8">Single-pass type II membrane protein</topology>
    </subcellularLocation>
</comment>
<dbReference type="InterPro" id="IPR019756">
    <property type="entry name" value="Pept_S26A_signal_pept_1_Ser-AS"/>
</dbReference>
<comment type="similarity">
    <text evidence="8">Belongs to the peptidase S26 family.</text>
</comment>
<dbReference type="InterPro" id="IPR019533">
    <property type="entry name" value="Peptidase_S26"/>
</dbReference>
<evidence type="ECO:0000256" key="3">
    <source>
        <dbReference type="ARBA" id="ARBA00013208"/>
    </source>
</evidence>
<keyword evidence="5 7" id="KW-0378">Hydrolase</keyword>
<name>A0A5C7FCZ4_9BACI</name>
<dbReference type="OrthoDB" id="9802919at2"/>
<dbReference type="AlphaFoldDB" id="A0A5C7FCZ4"/>
<dbReference type="PANTHER" id="PTHR43390:SF8">
    <property type="entry name" value="SIGNAL PEPTIDASE I"/>
    <property type="match status" value="1"/>
</dbReference>
<feature type="transmembrane region" description="Helical" evidence="7">
    <location>
        <begin position="12"/>
        <end position="33"/>
    </location>
</feature>
<dbReference type="RefSeq" id="WP_147802338.1">
    <property type="nucleotide sequence ID" value="NZ_CP144914.1"/>
</dbReference>
<evidence type="ECO:0000313" key="11">
    <source>
        <dbReference type="Proteomes" id="UP000321816"/>
    </source>
</evidence>
<dbReference type="NCBIfam" id="TIGR02227">
    <property type="entry name" value="sigpep_I_bact"/>
    <property type="match status" value="1"/>
</dbReference>
<keyword evidence="7" id="KW-0472">Membrane</keyword>
<organism evidence="10 11">
    <name type="scientific">Alkalicoccus halolimnae</name>
    <dbReference type="NCBI Taxonomy" id="1667239"/>
    <lineage>
        <taxon>Bacteria</taxon>
        <taxon>Bacillati</taxon>
        <taxon>Bacillota</taxon>
        <taxon>Bacilli</taxon>
        <taxon>Bacillales</taxon>
        <taxon>Bacillaceae</taxon>
        <taxon>Alkalicoccus</taxon>
    </lineage>
</organism>
<dbReference type="KEGG" id="ahal:FTX54_009375"/>
<keyword evidence="4 7" id="KW-0645">Protease</keyword>
<dbReference type="Pfam" id="PF10502">
    <property type="entry name" value="Peptidase_S26"/>
    <property type="match status" value="1"/>
</dbReference>
<dbReference type="EC" id="3.4.21.89" evidence="3 7"/>
<evidence type="ECO:0000256" key="7">
    <source>
        <dbReference type="RuleBase" id="RU003993"/>
    </source>
</evidence>
<feature type="active site" evidence="6">
    <location>
        <position position="78"/>
    </location>
</feature>
<proteinExistence type="inferred from homology"/>
<dbReference type="InterPro" id="IPR036286">
    <property type="entry name" value="LexA/Signal_pep-like_sf"/>
</dbReference>
<dbReference type="InterPro" id="IPR000223">
    <property type="entry name" value="Pept_S26A_signal_pept_1"/>
</dbReference>
<dbReference type="SUPFAM" id="SSF51306">
    <property type="entry name" value="LexA/Signal peptidase"/>
    <property type="match status" value="1"/>
</dbReference>
<evidence type="ECO:0000256" key="1">
    <source>
        <dbReference type="ARBA" id="ARBA00000677"/>
    </source>
</evidence>
<evidence type="ECO:0000256" key="4">
    <source>
        <dbReference type="ARBA" id="ARBA00022670"/>
    </source>
</evidence>
<feature type="domain" description="Peptidase S26" evidence="9">
    <location>
        <begin position="7"/>
        <end position="172"/>
    </location>
</feature>
<dbReference type="Proteomes" id="UP000321816">
    <property type="component" value="Chromosome"/>
</dbReference>
<dbReference type="PANTHER" id="PTHR43390">
    <property type="entry name" value="SIGNAL PEPTIDASE I"/>
    <property type="match status" value="1"/>
</dbReference>
<evidence type="ECO:0000313" key="10">
    <source>
        <dbReference type="EMBL" id="WWD78643.1"/>
    </source>
</evidence>
<protein>
    <recommendedName>
        <fullName evidence="3 7">Signal peptidase I</fullName>
        <ecNumber evidence="3 7">3.4.21.89</ecNumber>
    </recommendedName>
</protein>
<keyword evidence="7" id="KW-1133">Transmembrane helix</keyword>
<dbReference type="GO" id="GO:0005886">
    <property type="term" value="C:plasma membrane"/>
    <property type="evidence" value="ECO:0007669"/>
    <property type="project" value="UniProtKB-SubCell"/>
</dbReference>
<evidence type="ECO:0000256" key="8">
    <source>
        <dbReference type="RuleBase" id="RU362042"/>
    </source>
</evidence>
<dbReference type="PROSITE" id="PS00501">
    <property type="entry name" value="SPASE_I_1"/>
    <property type="match status" value="1"/>
</dbReference>
<evidence type="ECO:0000256" key="2">
    <source>
        <dbReference type="ARBA" id="ARBA00004401"/>
    </source>
</evidence>
<feature type="active site" evidence="6">
    <location>
        <position position="37"/>
    </location>
</feature>
<dbReference type="InterPro" id="IPR019757">
    <property type="entry name" value="Pept_S26A_signal_pept_1_Lys-AS"/>
</dbReference>